<dbReference type="EMBL" id="CP001032">
    <property type="protein sequence ID" value="ACB77397.1"/>
    <property type="molecule type" value="Genomic_DNA"/>
</dbReference>
<name>B2A061_OPITP</name>
<proteinExistence type="predicted"/>
<dbReference type="KEGG" id="ote:Oter_4123"/>
<gene>
    <name evidence="1" type="ordered locus">Oter_4123</name>
</gene>
<dbReference type="STRING" id="452637.Oter_4123"/>
<evidence type="ECO:0000313" key="1">
    <source>
        <dbReference type="EMBL" id="ACB77397.1"/>
    </source>
</evidence>
<organism evidence="1 2">
    <name type="scientific">Opitutus terrae (strain DSM 11246 / JCM 15787 / PB90-1)</name>
    <dbReference type="NCBI Taxonomy" id="452637"/>
    <lineage>
        <taxon>Bacteria</taxon>
        <taxon>Pseudomonadati</taxon>
        <taxon>Verrucomicrobiota</taxon>
        <taxon>Opitutia</taxon>
        <taxon>Opitutales</taxon>
        <taxon>Opitutaceae</taxon>
        <taxon>Opitutus</taxon>
    </lineage>
</organism>
<accession>B2A061</accession>
<reference evidence="1 2" key="1">
    <citation type="journal article" date="2011" name="J. Bacteriol.">
        <title>Genome sequence of the verrucomicrobium Opitutus terrae PB90-1, an abundant inhabitant of rice paddy soil ecosystems.</title>
        <authorList>
            <person name="van Passel M.W."/>
            <person name="Kant R."/>
            <person name="Palva A."/>
            <person name="Copeland A."/>
            <person name="Lucas S."/>
            <person name="Lapidus A."/>
            <person name="Glavina del Rio T."/>
            <person name="Pitluck S."/>
            <person name="Goltsman E."/>
            <person name="Clum A."/>
            <person name="Sun H."/>
            <person name="Schmutz J."/>
            <person name="Larimer F.W."/>
            <person name="Land M.L."/>
            <person name="Hauser L."/>
            <person name="Kyrpides N."/>
            <person name="Mikhailova N."/>
            <person name="Richardson P.P."/>
            <person name="Janssen P.H."/>
            <person name="de Vos W.M."/>
            <person name="Smidt H."/>
        </authorList>
    </citation>
    <scope>NUCLEOTIDE SEQUENCE [LARGE SCALE GENOMIC DNA]</scope>
    <source>
        <strain evidence="2">DSM 11246 / JCM 15787 / PB90-1</strain>
    </source>
</reference>
<evidence type="ECO:0000313" key="2">
    <source>
        <dbReference type="Proteomes" id="UP000007013"/>
    </source>
</evidence>
<dbReference type="HOGENOM" id="CLU_1693702_0_0_0"/>
<dbReference type="AlphaFoldDB" id="B2A061"/>
<keyword evidence="2" id="KW-1185">Reference proteome</keyword>
<sequence>MNTNTDTIDDFALAHICGLPRHAPLPRIDNRFSFFLHLAGWRAEFTVEFSCSTDVDAQHLIADINCRCIEAAYVELREGGRGEIVYLVREVDGGSSLKKANAEFGELNLFSELSPAKKQDAAEPSSAKLVPDQTNFADRLNEILKRGEEERQRGE</sequence>
<protein>
    <submittedName>
        <fullName evidence="1">Uncharacterized protein</fullName>
    </submittedName>
</protein>
<dbReference type="Proteomes" id="UP000007013">
    <property type="component" value="Chromosome"/>
</dbReference>
<dbReference type="RefSeq" id="WP_012376925.1">
    <property type="nucleotide sequence ID" value="NC_010571.1"/>
</dbReference>